<evidence type="ECO:0000313" key="13">
    <source>
        <dbReference type="Proteomes" id="UP000249185"/>
    </source>
</evidence>
<dbReference type="EMBL" id="QFPW01000006">
    <property type="protein sequence ID" value="PZQ49949.1"/>
    <property type="molecule type" value="Genomic_DNA"/>
</dbReference>
<sequence>MAAEEVAITDYSFSFEGPFGRFDQSQLQRGLQVYTEVCSACHGLKFVAFRTLADPGGPALSEAAMRAYAAEHSVTDAATGEDRPATPTDHFPMSSLPNAPDLSLMAKARAGFHGPLGLGINQILFGMGGPEHIASIITDFTGEEKEEAGVTLYGNHAFPGGWMAMAPPLSEDQVEYADGTPATVEQMAQDVAAFLMWTAEPHMMARKQAGLVAVLFLAFLTVLLYFTNKKIWAPYKGGKHGA</sequence>
<dbReference type="PRINTS" id="PR00603">
    <property type="entry name" value="CYTOCHROMEC1"/>
</dbReference>
<dbReference type="InterPro" id="IPR002326">
    <property type="entry name" value="Cyt_c1"/>
</dbReference>
<protein>
    <recommendedName>
        <fullName evidence="2">Cytochrome c1</fullName>
    </recommendedName>
</protein>
<name>A0A2W5NCI5_RHOSU</name>
<evidence type="ECO:0000256" key="9">
    <source>
        <dbReference type="PIRSR" id="PIRSR602326-1"/>
    </source>
</evidence>
<dbReference type="Gene3D" id="1.20.5.100">
    <property type="entry name" value="Cytochrome c1, transmembrane anchor, C-terminal"/>
    <property type="match status" value="1"/>
</dbReference>
<dbReference type="InterPro" id="IPR009056">
    <property type="entry name" value="Cyt_c-like_dom"/>
</dbReference>
<evidence type="ECO:0000256" key="6">
    <source>
        <dbReference type="ARBA" id="ARBA00022989"/>
    </source>
</evidence>
<evidence type="ECO:0000256" key="5">
    <source>
        <dbReference type="ARBA" id="ARBA00022723"/>
    </source>
</evidence>
<dbReference type="GO" id="GO:0016020">
    <property type="term" value="C:membrane"/>
    <property type="evidence" value="ECO:0007669"/>
    <property type="project" value="UniProtKB-SubCell"/>
</dbReference>
<feature type="binding site" description="covalent" evidence="9">
    <location>
        <position position="41"/>
    </location>
    <ligand>
        <name>heme c</name>
        <dbReference type="ChEBI" id="CHEBI:61717"/>
    </ligand>
</feature>
<dbReference type="GO" id="GO:0046872">
    <property type="term" value="F:metal ion binding"/>
    <property type="evidence" value="ECO:0007669"/>
    <property type="project" value="UniProtKB-KW"/>
</dbReference>
<evidence type="ECO:0000256" key="1">
    <source>
        <dbReference type="ARBA" id="ARBA00004370"/>
    </source>
</evidence>
<dbReference type="GO" id="GO:0020037">
    <property type="term" value="F:heme binding"/>
    <property type="evidence" value="ECO:0007669"/>
    <property type="project" value="InterPro"/>
</dbReference>
<evidence type="ECO:0000256" key="2">
    <source>
        <dbReference type="ARBA" id="ARBA00016165"/>
    </source>
</evidence>
<dbReference type="Gene3D" id="1.10.760.10">
    <property type="entry name" value="Cytochrome c-like domain"/>
    <property type="match status" value="1"/>
</dbReference>
<evidence type="ECO:0000256" key="3">
    <source>
        <dbReference type="ARBA" id="ARBA00022617"/>
    </source>
</evidence>
<dbReference type="GO" id="GO:0009055">
    <property type="term" value="F:electron transfer activity"/>
    <property type="evidence" value="ECO:0007669"/>
    <property type="project" value="InterPro"/>
</dbReference>
<dbReference type="Proteomes" id="UP000249185">
    <property type="component" value="Unassembled WGS sequence"/>
</dbReference>
<organism evidence="12 13">
    <name type="scientific">Rhodovulum sulfidophilum</name>
    <name type="common">Rhodobacter sulfidophilus</name>
    <dbReference type="NCBI Taxonomy" id="35806"/>
    <lineage>
        <taxon>Bacteria</taxon>
        <taxon>Pseudomonadati</taxon>
        <taxon>Pseudomonadota</taxon>
        <taxon>Alphaproteobacteria</taxon>
        <taxon>Rhodobacterales</taxon>
        <taxon>Paracoccaceae</taxon>
        <taxon>Rhodovulum</taxon>
    </lineage>
</organism>
<keyword evidence="8 10" id="KW-0472">Membrane</keyword>
<dbReference type="Pfam" id="PF02167">
    <property type="entry name" value="Cytochrom_C1"/>
    <property type="match status" value="1"/>
</dbReference>
<evidence type="ECO:0000256" key="10">
    <source>
        <dbReference type="SAM" id="Phobius"/>
    </source>
</evidence>
<feature type="domain" description="Cytochrome c" evidence="11">
    <location>
        <begin position="25"/>
        <end position="144"/>
    </location>
</feature>
<dbReference type="PROSITE" id="PS51007">
    <property type="entry name" value="CYTC"/>
    <property type="match status" value="1"/>
</dbReference>
<evidence type="ECO:0000259" key="11">
    <source>
        <dbReference type="PROSITE" id="PS51007"/>
    </source>
</evidence>
<evidence type="ECO:0000256" key="8">
    <source>
        <dbReference type="ARBA" id="ARBA00023136"/>
    </source>
</evidence>
<comment type="subcellular location">
    <subcellularLocation>
        <location evidence="1">Membrane</location>
    </subcellularLocation>
</comment>
<dbReference type="InterPro" id="IPR036909">
    <property type="entry name" value="Cyt_c-like_dom_sf"/>
</dbReference>
<evidence type="ECO:0000313" key="12">
    <source>
        <dbReference type="EMBL" id="PZQ49949.1"/>
    </source>
</evidence>
<proteinExistence type="predicted"/>
<keyword evidence="5 9" id="KW-0479">Metal-binding</keyword>
<keyword evidence="3 9" id="KW-0349">Heme</keyword>
<dbReference type="SUPFAM" id="SSF46626">
    <property type="entry name" value="Cytochrome c"/>
    <property type="match status" value="1"/>
</dbReference>
<feature type="transmembrane region" description="Helical" evidence="10">
    <location>
        <begin position="209"/>
        <end position="226"/>
    </location>
</feature>
<keyword evidence="7 9" id="KW-0408">Iron</keyword>
<gene>
    <name evidence="12" type="ORF">DI556_10435</name>
</gene>
<accession>A0A2W5NCI5</accession>
<dbReference type="PANTHER" id="PTHR10266">
    <property type="entry name" value="CYTOCHROME C1"/>
    <property type="match status" value="1"/>
</dbReference>
<comment type="cofactor">
    <cofactor evidence="9">
        <name>heme c</name>
        <dbReference type="ChEBI" id="CHEBI:61717"/>
    </cofactor>
    <text evidence="9">Binds 1 heme c group covalently per subunit.</text>
</comment>
<reference evidence="12 13" key="1">
    <citation type="submission" date="2017-08" db="EMBL/GenBank/DDBJ databases">
        <title>Infants hospitalized years apart are colonized by the same room-sourced microbial strains.</title>
        <authorList>
            <person name="Brooks B."/>
            <person name="Olm M.R."/>
            <person name="Firek B.A."/>
            <person name="Baker R."/>
            <person name="Thomas B.C."/>
            <person name="Morowitz M.J."/>
            <person name="Banfield J.F."/>
        </authorList>
    </citation>
    <scope>NUCLEOTIDE SEQUENCE [LARGE SCALE GENOMIC DNA]</scope>
    <source>
        <strain evidence="12">S2_005_002_R2_34</strain>
    </source>
</reference>
<comment type="caution">
    <text evidence="12">The sequence shown here is derived from an EMBL/GenBank/DDBJ whole genome shotgun (WGS) entry which is preliminary data.</text>
</comment>
<keyword evidence="4 10" id="KW-0812">Transmembrane</keyword>
<feature type="binding site" description="covalent" evidence="9">
    <location>
        <position position="165"/>
    </location>
    <ligand>
        <name>heme c</name>
        <dbReference type="ChEBI" id="CHEBI:61717"/>
    </ligand>
</feature>
<feature type="binding site" description="covalent" evidence="9">
    <location>
        <position position="42"/>
    </location>
    <ligand>
        <name>heme c</name>
        <dbReference type="ChEBI" id="CHEBI:61717"/>
    </ligand>
</feature>
<dbReference type="PANTHER" id="PTHR10266:SF3">
    <property type="entry name" value="CYTOCHROME C1, HEME PROTEIN, MITOCHONDRIAL"/>
    <property type="match status" value="1"/>
</dbReference>
<feature type="binding site" description="covalent" evidence="9">
    <location>
        <position position="38"/>
    </location>
    <ligand>
        <name>heme c</name>
        <dbReference type="ChEBI" id="CHEBI:61717"/>
    </ligand>
</feature>
<evidence type="ECO:0000256" key="7">
    <source>
        <dbReference type="ARBA" id="ARBA00023004"/>
    </source>
</evidence>
<keyword evidence="6 10" id="KW-1133">Transmembrane helix</keyword>
<evidence type="ECO:0000256" key="4">
    <source>
        <dbReference type="ARBA" id="ARBA00022692"/>
    </source>
</evidence>
<dbReference type="AlphaFoldDB" id="A0A2W5NCI5"/>